<dbReference type="Proteomes" id="UP000046395">
    <property type="component" value="Unassembled WGS sequence"/>
</dbReference>
<keyword evidence="2" id="KW-1185">Reference proteome</keyword>
<feature type="signal peptide" evidence="1">
    <location>
        <begin position="1"/>
        <end position="17"/>
    </location>
</feature>
<dbReference type="WBParaSite" id="TMUE_3000013750.1">
    <property type="protein sequence ID" value="TMUE_3000013750.1"/>
    <property type="gene ID" value="WBGene00290220"/>
</dbReference>
<accession>A0A5S6R2P1</accession>
<evidence type="ECO:0000313" key="4">
    <source>
        <dbReference type="WBParaSite" id="TMUE_3000013750.1"/>
    </source>
</evidence>
<proteinExistence type="predicted"/>
<dbReference type="AlphaFoldDB" id="A0A5S6R2P1"/>
<sequence length="119" mass="13726">MSKIALLLLLPLLACKADMDAFTDKTFDIISKAIATIPGGYRPYEPARFFGRRNACEALAEMADFQMKWTRNAKIQPAALRVQYLRALRQIKREAAAVAMRPEYQARCRRMMRLFRRGI</sequence>
<dbReference type="WBParaSite" id="TMUE_3000011126.1">
    <property type="protein sequence ID" value="TMUE_3000011126.1"/>
    <property type="gene ID" value="WBGene00301170"/>
</dbReference>
<reference evidence="3 4" key="3">
    <citation type="submission" date="2019-12" db="UniProtKB">
        <authorList>
            <consortium name="WormBaseParasite"/>
        </authorList>
    </citation>
    <scope>IDENTIFICATION</scope>
</reference>
<organism evidence="2 4">
    <name type="scientific">Trichuris muris</name>
    <name type="common">Mouse whipworm</name>
    <dbReference type="NCBI Taxonomy" id="70415"/>
    <lineage>
        <taxon>Eukaryota</taxon>
        <taxon>Metazoa</taxon>
        <taxon>Ecdysozoa</taxon>
        <taxon>Nematoda</taxon>
        <taxon>Enoplea</taxon>
        <taxon>Dorylaimia</taxon>
        <taxon>Trichinellida</taxon>
        <taxon>Trichuridae</taxon>
        <taxon>Trichuris</taxon>
    </lineage>
</organism>
<evidence type="ECO:0000313" key="2">
    <source>
        <dbReference type="Proteomes" id="UP000046395"/>
    </source>
</evidence>
<reference evidence="2" key="1">
    <citation type="submission" date="2013-11" db="EMBL/GenBank/DDBJ databases">
        <authorList>
            <person name="Aslett M."/>
        </authorList>
    </citation>
    <scope>NUCLEOTIDE SEQUENCE [LARGE SCALE GENOMIC DNA]</scope>
    <source>
        <strain evidence="2">Edinburgh</strain>
    </source>
</reference>
<name>A0A5S6R2P1_TRIMR</name>
<evidence type="ECO:0000256" key="1">
    <source>
        <dbReference type="SAM" id="SignalP"/>
    </source>
</evidence>
<feature type="chain" id="PRO_5044624403" evidence="1">
    <location>
        <begin position="18"/>
        <end position="119"/>
    </location>
</feature>
<keyword evidence="1" id="KW-0732">Signal</keyword>
<evidence type="ECO:0000313" key="3">
    <source>
        <dbReference type="WBParaSite" id="TMUE_3000011126.1"/>
    </source>
</evidence>
<protein>
    <submittedName>
        <fullName evidence="3 4">Uncharacterized protein</fullName>
    </submittedName>
</protein>
<reference evidence="2" key="2">
    <citation type="submission" date="2014-03" db="EMBL/GenBank/DDBJ databases">
        <title>The whipworm genome and dual-species transcriptomics of an intimate host-pathogen interaction.</title>
        <authorList>
            <person name="Foth B.J."/>
            <person name="Tsai I.J."/>
            <person name="Reid A.J."/>
            <person name="Bancroft A.J."/>
            <person name="Nichol S."/>
            <person name="Tracey A."/>
            <person name="Holroyd N."/>
            <person name="Cotton J.A."/>
            <person name="Stanley E.J."/>
            <person name="Zarowiecki M."/>
            <person name="Liu J.Z."/>
            <person name="Huckvale T."/>
            <person name="Cooper P.J."/>
            <person name="Grencis R.K."/>
            <person name="Berriman M."/>
        </authorList>
    </citation>
    <scope>NUCLEOTIDE SEQUENCE [LARGE SCALE GENOMIC DNA]</scope>
    <source>
        <strain evidence="2">Edinburgh</strain>
    </source>
</reference>